<protein>
    <submittedName>
        <fullName evidence="1">Uncharacterized protein</fullName>
    </submittedName>
</protein>
<dbReference type="EMBL" id="JAMKPW020000012">
    <property type="protein sequence ID" value="KAK8212918.1"/>
    <property type="molecule type" value="Genomic_DNA"/>
</dbReference>
<sequence>MAEAAVGVVASGAGLAGLTGQIVDGLVKVKRFYDEYKEAPDDMKDTIFEIENLLDTLREINEDQEQHPVQSSNLTRCLTSCEMATKKFSDLAQELDTLMASRRRVGAFKTVLKRDKLAKYGDRVEKAKITLCMSYGHYSRMITEAEIDNVLDLFSDVIAESIEENHADFMAHARFIGYNEKATTYIQQSFVDQDRILSIQERLDFVLKLFGPKIRSPLPHPEAINLALESGDRSSAMNSHDTAKAALILTRITFTLSRTDKSSDGDGVDNSIHRRWREILRTAVQHDTDLYPLRTTLRSKYQPTPLRAFIMGRMYKGYSSSTYSFAVCMGQLQESVTDWAKIMEDLGADLTHLGKREAMLLPYSQDYRANQPPNGVIGVFRLVELKYGKKPDDWESTWGFCSNAELAEEGRGLMPGSWVEDQRNKLWDDEGYDIRVTVDMEEWESEGSREIDDDDLAERPSEEHEDESVAGDTSKAYHEIDSDLEDT</sequence>
<keyword evidence="2" id="KW-1185">Reference proteome</keyword>
<organism evidence="1 2">
    <name type="scientific">Zalaria obscura</name>
    <dbReference type="NCBI Taxonomy" id="2024903"/>
    <lineage>
        <taxon>Eukaryota</taxon>
        <taxon>Fungi</taxon>
        <taxon>Dikarya</taxon>
        <taxon>Ascomycota</taxon>
        <taxon>Pezizomycotina</taxon>
        <taxon>Dothideomycetes</taxon>
        <taxon>Dothideomycetidae</taxon>
        <taxon>Dothideales</taxon>
        <taxon>Zalariaceae</taxon>
        <taxon>Zalaria</taxon>
    </lineage>
</organism>
<evidence type="ECO:0000313" key="2">
    <source>
        <dbReference type="Proteomes" id="UP001320706"/>
    </source>
</evidence>
<proteinExistence type="predicted"/>
<dbReference type="Proteomes" id="UP001320706">
    <property type="component" value="Unassembled WGS sequence"/>
</dbReference>
<evidence type="ECO:0000313" key="1">
    <source>
        <dbReference type="EMBL" id="KAK8212918.1"/>
    </source>
</evidence>
<reference evidence="1" key="1">
    <citation type="submission" date="2024-02" db="EMBL/GenBank/DDBJ databases">
        <title>Metagenome Assembled Genome of Zalaria obscura JY119.</title>
        <authorList>
            <person name="Vighnesh L."/>
            <person name="Jagadeeshwari U."/>
            <person name="Venkata Ramana C."/>
            <person name="Sasikala C."/>
        </authorList>
    </citation>
    <scope>NUCLEOTIDE SEQUENCE</scope>
    <source>
        <strain evidence="1">JY119</strain>
    </source>
</reference>
<accession>A0ACC3SGJ5</accession>
<name>A0ACC3SGJ5_9PEZI</name>
<gene>
    <name evidence="1" type="ORF">M8818_003083</name>
</gene>
<comment type="caution">
    <text evidence="1">The sequence shown here is derived from an EMBL/GenBank/DDBJ whole genome shotgun (WGS) entry which is preliminary data.</text>
</comment>